<sequence>MFCMLGARGSDSGSGKALATLESIRPVMFDELGDDSRVALCQTCGNWEECGAVESTPPTPPASGVGIVISKRVTLAHP</sequence>
<dbReference type="EMBL" id="VSRR010004531">
    <property type="protein sequence ID" value="MPC39958.1"/>
    <property type="molecule type" value="Genomic_DNA"/>
</dbReference>
<reference evidence="1 2" key="1">
    <citation type="submission" date="2019-05" db="EMBL/GenBank/DDBJ databases">
        <title>Another draft genome of Portunus trituberculatus and its Hox gene families provides insights of decapod evolution.</title>
        <authorList>
            <person name="Jeong J.-H."/>
            <person name="Song I."/>
            <person name="Kim S."/>
            <person name="Choi T."/>
            <person name="Kim D."/>
            <person name="Ryu S."/>
            <person name="Kim W."/>
        </authorList>
    </citation>
    <scope>NUCLEOTIDE SEQUENCE [LARGE SCALE GENOMIC DNA]</scope>
    <source>
        <tissue evidence="1">Muscle</tissue>
    </source>
</reference>
<keyword evidence="2" id="KW-1185">Reference proteome</keyword>
<name>A0A5B7F4A0_PORTR</name>
<dbReference type="AlphaFoldDB" id="A0A5B7F4A0"/>
<evidence type="ECO:0000313" key="2">
    <source>
        <dbReference type="Proteomes" id="UP000324222"/>
    </source>
</evidence>
<comment type="caution">
    <text evidence="1">The sequence shown here is derived from an EMBL/GenBank/DDBJ whole genome shotgun (WGS) entry which is preliminary data.</text>
</comment>
<organism evidence="1 2">
    <name type="scientific">Portunus trituberculatus</name>
    <name type="common">Swimming crab</name>
    <name type="synonym">Neptunus trituberculatus</name>
    <dbReference type="NCBI Taxonomy" id="210409"/>
    <lineage>
        <taxon>Eukaryota</taxon>
        <taxon>Metazoa</taxon>
        <taxon>Ecdysozoa</taxon>
        <taxon>Arthropoda</taxon>
        <taxon>Crustacea</taxon>
        <taxon>Multicrustacea</taxon>
        <taxon>Malacostraca</taxon>
        <taxon>Eumalacostraca</taxon>
        <taxon>Eucarida</taxon>
        <taxon>Decapoda</taxon>
        <taxon>Pleocyemata</taxon>
        <taxon>Brachyura</taxon>
        <taxon>Eubrachyura</taxon>
        <taxon>Portunoidea</taxon>
        <taxon>Portunidae</taxon>
        <taxon>Portuninae</taxon>
        <taxon>Portunus</taxon>
    </lineage>
</organism>
<evidence type="ECO:0000313" key="1">
    <source>
        <dbReference type="EMBL" id="MPC39958.1"/>
    </source>
</evidence>
<protein>
    <submittedName>
        <fullName evidence="1">Uncharacterized protein</fullName>
    </submittedName>
</protein>
<dbReference type="Proteomes" id="UP000324222">
    <property type="component" value="Unassembled WGS sequence"/>
</dbReference>
<accession>A0A5B7F4A0</accession>
<proteinExistence type="predicted"/>
<gene>
    <name evidence="1" type="ORF">E2C01_033511</name>
</gene>